<accession>A0A4V1RPT9</accession>
<evidence type="ECO:0000313" key="11">
    <source>
        <dbReference type="Proteomes" id="UP000291088"/>
    </source>
</evidence>
<keyword evidence="2" id="KW-0813">Transport</keyword>
<evidence type="ECO:0000256" key="2">
    <source>
        <dbReference type="ARBA" id="ARBA00022448"/>
    </source>
</evidence>
<dbReference type="GO" id="GO:0006865">
    <property type="term" value="P:amino acid transport"/>
    <property type="evidence" value="ECO:0007669"/>
    <property type="project" value="UniProtKB-KW"/>
</dbReference>
<dbReference type="InterPro" id="IPR001851">
    <property type="entry name" value="ABC_transp_permease"/>
</dbReference>
<comment type="caution">
    <text evidence="10">The sequence shown here is derived from an EMBL/GenBank/DDBJ whole genome shotgun (WGS) entry which is preliminary data.</text>
</comment>
<dbReference type="PANTHER" id="PTHR11795">
    <property type="entry name" value="BRANCHED-CHAIN AMINO ACID TRANSPORT SYSTEM PERMEASE PROTEIN LIVH"/>
    <property type="match status" value="1"/>
</dbReference>
<feature type="non-terminal residue" evidence="10">
    <location>
        <position position="1"/>
    </location>
</feature>
<protein>
    <submittedName>
        <fullName evidence="10">Branched-chain amino acid ABC transporter permease</fullName>
    </submittedName>
</protein>
<feature type="transmembrane region" description="Helical" evidence="9">
    <location>
        <begin position="29"/>
        <end position="49"/>
    </location>
</feature>
<sequence length="83" mass="8965">ASNVVNFGPGELVLFGAYVSWATILQMRFPLYVAFPLTLLTSIVLGLIIERGVLRPLIGEPIISVIMVTFGFASVIRGGLNML</sequence>
<evidence type="ECO:0000256" key="3">
    <source>
        <dbReference type="ARBA" id="ARBA00022475"/>
    </source>
</evidence>
<comment type="similarity">
    <text evidence="8">Belongs to the binding-protein-dependent transport system permease family. LivHM subfamily.</text>
</comment>
<dbReference type="InterPro" id="IPR052157">
    <property type="entry name" value="BCAA_transport_permease"/>
</dbReference>
<dbReference type="Pfam" id="PF02653">
    <property type="entry name" value="BPD_transp_2"/>
    <property type="match status" value="1"/>
</dbReference>
<proteinExistence type="inferred from homology"/>
<evidence type="ECO:0000313" key="10">
    <source>
        <dbReference type="EMBL" id="RYC10517.1"/>
    </source>
</evidence>
<gene>
    <name evidence="10" type="ORF">EUU22_16205</name>
</gene>
<dbReference type="GO" id="GO:0022857">
    <property type="term" value="F:transmembrane transporter activity"/>
    <property type="evidence" value="ECO:0007669"/>
    <property type="project" value="InterPro"/>
</dbReference>
<evidence type="ECO:0000256" key="1">
    <source>
        <dbReference type="ARBA" id="ARBA00004651"/>
    </source>
</evidence>
<keyword evidence="5" id="KW-0029">Amino-acid transport</keyword>
<dbReference type="GO" id="GO:0005886">
    <property type="term" value="C:plasma membrane"/>
    <property type="evidence" value="ECO:0007669"/>
    <property type="project" value="UniProtKB-SubCell"/>
</dbReference>
<keyword evidence="7 9" id="KW-0472">Membrane</keyword>
<feature type="non-terminal residue" evidence="10">
    <location>
        <position position="83"/>
    </location>
</feature>
<dbReference type="Proteomes" id="UP000291088">
    <property type="component" value="Unassembled WGS sequence"/>
</dbReference>
<dbReference type="EMBL" id="SDVB01000250">
    <property type="protein sequence ID" value="RYC10517.1"/>
    <property type="molecule type" value="Genomic_DNA"/>
</dbReference>
<evidence type="ECO:0000256" key="4">
    <source>
        <dbReference type="ARBA" id="ARBA00022692"/>
    </source>
</evidence>
<keyword evidence="4 9" id="KW-0812">Transmembrane</keyword>
<evidence type="ECO:0000256" key="9">
    <source>
        <dbReference type="SAM" id="Phobius"/>
    </source>
</evidence>
<comment type="subcellular location">
    <subcellularLocation>
        <location evidence="1">Cell membrane</location>
        <topology evidence="1">Multi-pass membrane protein</topology>
    </subcellularLocation>
</comment>
<reference evidence="10 11" key="1">
    <citation type="submission" date="2019-01" db="EMBL/GenBank/DDBJ databases">
        <authorList>
            <person name="Deng T."/>
        </authorList>
    </citation>
    <scope>NUCLEOTIDE SEQUENCE [LARGE SCALE GENOMIC DNA]</scope>
    <source>
        <strain evidence="10 11">F8825</strain>
    </source>
</reference>
<organism evidence="10 11">
    <name type="scientific">Ciceribacter ferrooxidans</name>
    <dbReference type="NCBI Taxonomy" id="2509717"/>
    <lineage>
        <taxon>Bacteria</taxon>
        <taxon>Pseudomonadati</taxon>
        <taxon>Pseudomonadota</taxon>
        <taxon>Alphaproteobacteria</taxon>
        <taxon>Hyphomicrobiales</taxon>
        <taxon>Rhizobiaceae</taxon>
        <taxon>Ciceribacter</taxon>
    </lineage>
</organism>
<dbReference type="PANTHER" id="PTHR11795:SF451">
    <property type="entry name" value="ABC TRANSPORTER PERMEASE PROTEIN"/>
    <property type="match status" value="1"/>
</dbReference>
<evidence type="ECO:0000256" key="5">
    <source>
        <dbReference type="ARBA" id="ARBA00022970"/>
    </source>
</evidence>
<evidence type="ECO:0000256" key="7">
    <source>
        <dbReference type="ARBA" id="ARBA00023136"/>
    </source>
</evidence>
<feature type="transmembrane region" description="Helical" evidence="9">
    <location>
        <begin position="61"/>
        <end position="80"/>
    </location>
</feature>
<evidence type="ECO:0000256" key="6">
    <source>
        <dbReference type="ARBA" id="ARBA00022989"/>
    </source>
</evidence>
<name>A0A4V1RPT9_9HYPH</name>
<keyword evidence="11" id="KW-1185">Reference proteome</keyword>
<evidence type="ECO:0000256" key="8">
    <source>
        <dbReference type="ARBA" id="ARBA00037998"/>
    </source>
</evidence>
<keyword evidence="6 9" id="KW-1133">Transmembrane helix</keyword>
<keyword evidence="3" id="KW-1003">Cell membrane</keyword>
<dbReference type="AlphaFoldDB" id="A0A4V1RPT9"/>